<proteinExistence type="predicted"/>
<reference evidence="1" key="1">
    <citation type="submission" date="2018-05" db="EMBL/GenBank/DDBJ databases">
        <authorList>
            <person name="Lanie J.A."/>
            <person name="Ng W.-L."/>
            <person name="Kazmierczak K.M."/>
            <person name="Andrzejewski T.M."/>
            <person name="Davidsen T.M."/>
            <person name="Wayne K.J."/>
            <person name="Tettelin H."/>
            <person name="Glass J.I."/>
            <person name="Rusch D."/>
            <person name="Podicherti R."/>
            <person name="Tsui H.-C.T."/>
            <person name="Winkler M.E."/>
        </authorList>
    </citation>
    <scope>NUCLEOTIDE SEQUENCE</scope>
</reference>
<name>A0A382BDB6_9ZZZZ</name>
<sequence length="77" mass="9197">MEIFLLYRAIRYLPPENRTLEKPVYGLNLKNSVAIYHTYYLRIIYLYCLLHQSKDSSNSIAFKQPFSVIYSHTLSNY</sequence>
<evidence type="ECO:0000313" key="1">
    <source>
        <dbReference type="EMBL" id="SVB11262.1"/>
    </source>
</evidence>
<dbReference type="EMBL" id="UINC01029100">
    <property type="protein sequence ID" value="SVB11262.1"/>
    <property type="molecule type" value="Genomic_DNA"/>
</dbReference>
<organism evidence="1">
    <name type="scientific">marine metagenome</name>
    <dbReference type="NCBI Taxonomy" id="408172"/>
    <lineage>
        <taxon>unclassified sequences</taxon>
        <taxon>metagenomes</taxon>
        <taxon>ecological metagenomes</taxon>
    </lineage>
</organism>
<gene>
    <name evidence="1" type="ORF">METZ01_LOCUS164116</name>
</gene>
<dbReference type="AlphaFoldDB" id="A0A382BDB6"/>
<accession>A0A382BDB6</accession>
<protein>
    <submittedName>
        <fullName evidence="1">Uncharacterized protein</fullName>
    </submittedName>
</protein>